<comment type="subcellular location">
    <subcellularLocation>
        <location evidence="1">Cell membrane</location>
        <topology evidence="1">Multi-pass membrane protein</topology>
    </subcellularLocation>
</comment>
<feature type="transmembrane region" description="Helical" evidence="6">
    <location>
        <begin position="166"/>
        <end position="184"/>
    </location>
</feature>
<evidence type="ECO:0000313" key="12">
    <source>
        <dbReference type="EMBL" id="KKG54506.1"/>
    </source>
</evidence>
<keyword evidence="5 6" id="KW-0472">Membrane</keyword>
<reference evidence="14 15" key="1">
    <citation type="journal article" date="2015" name="ISME J.">
        <title>Genomic and phenotypic differentiation among Methanosarcina mazei populations from Columbia River sediment.</title>
        <authorList>
            <person name="Youngblut N.D."/>
            <person name="Wirth J.S."/>
            <person name="Henriksen J.R."/>
            <person name="Smith M."/>
            <person name="Simon H."/>
            <person name="Metcalf W.W."/>
            <person name="Whitaker R.J."/>
        </authorList>
    </citation>
    <scope>NUCLEOTIDE SEQUENCE [LARGE SCALE GENOMIC DNA]</scope>
    <source>
        <strain evidence="13 20">1.F.M.0.5</strain>
        <strain evidence="7 14">3.F.A.1A.3</strain>
        <strain evidence="8 18">3.F.A.2.12</strain>
        <strain evidence="10 19">3.F.A.2.3</strain>
        <strain evidence="9 15">3.F.A.2.5</strain>
        <strain evidence="12 16">3.F.A.2.6</strain>
        <strain evidence="11 17">3.F.A.2.7</strain>
    </source>
</reference>
<dbReference type="Proteomes" id="UP000033878">
    <property type="component" value="Unassembled WGS sequence"/>
</dbReference>
<dbReference type="PATRIC" id="fig|2209.39.peg.537"/>
<keyword evidence="4 6" id="KW-1133">Transmembrane helix</keyword>
<evidence type="ECO:0000256" key="3">
    <source>
        <dbReference type="ARBA" id="ARBA00022692"/>
    </source>
</evidence>
<feature type="transmembrane region" description="Helical" evidence="6">
    <location>
        <begin position="410"/>
        <end position="431"/>
    </location>
</feature>
<dbReference type="PANTHER" id="PTHR30250:SF26">
    <property type="entry name" value="PSMA PROTEIN"/>
    <property type="match status" value="1"/>
</dbReference>
<evidence type="ECO:0000313" key="9">
    <source>
        <dbReference type="EMBL" id="KKG42733.1"/>
    </source>
</evidence>
<feature type="transmembrane region" description="Helical" evidence="6">
    <location>
        <begin position="47"/>
        <end position="70"/>
    </location>
</feature>
<feature type="transmembrane region" description="Helical" evidence="6">
    <location>
        <begin position="322"/>
        <end position="344"/>
    </location>
</feature>
<dbReference type="EMBL" id="JJPF01000077">
    <property type="protein sequence ID" value="KKG42733.1"/>
    <property type="molecule type" value="Genomic_DNA"/>
</dbReference>
<dbReference type="GO" id="GO:0005886">
    <property type="term" value="C:plasma membrane"/>
    <property type="evidence" value="ECO:0007669"/>
    <property type="project" value="UniProtKB-SubCell"/>
</dbReference>
<dbReference type="PANTHER" id="PTHR30250">
    <property type="entry name" value="PST FAMILY PREDICTED COLANIC ACID TRANSPORTER"/>
    <property type="match status" value="1"/>
</dbReference>
<dbReference type="Proteomes" id="UP000034921">
    <property type="component" value="Unassembled WGS sequence"/>
</dbReference>
<evidence type="ECO:0000256" key="6">
    <source>
        <dbReference type="SAM" id="Phobius"/>
    </source>
</evidence>
<evidence type="ECO:0000313" key="15">
    <source>
        <dbReference type="Proteomes" id="UP000034151"/>
    </source>
</evidence>
<gene>
    <name evidence="8" type="ORF">DU35_02695</name>
    <name evidence="11" type="ORF">DU36_00565</name>
    <name evidence="12" type="ORF">DU38_18445</name>
    <name evidence="9" type="ORF">DU39_02195</name>
    <name evidence="10" type="ORF">DU41_02420</name>
    <name evidence="7" type="ORF">DU49_18975</name>
    <name evidence="13" type="ORF">DU60_18960</name>
</gene>
<evidence type="ECO:0000313" key="16">
    <source>
        <dbReference type="Proteomes" id="UP000034195"/>
    </source>
</evidence>
<feature type="transmembrane region" description="Helical" evidence="6">
    <location>
        <begin position="470"/>
        <end position="495"/>
    </location>
</feature>
<dbReference type="Proteomes" id="UP000034195">
    <property type="component" value="Unassembled WGS sequence"/>
</dbReference>
<keyword evidence="3 6" id="KW-0812">Transmembrane</keyword>
<evidence type="ECO:0000313" key="11">
    <source>
        <dbReference type="EMBL" id="KKG50856.1"/>
    </source>
</evidence>
<evidence type="ECO:0000313" key="18">
    <source>
        <dbReference type="Proteomes" id="UP000034577"/>
    </source>
</evidence>
<sequence length="530" mass="58623">MLNLTENQETFSKQVPKNLLANVLYFIVNVIIGLFLVPFFIDSLGVASYALVPLATSLTGYVNLVVQSLNTSVSRYLTIDLQKKEFEQANITFNTALFGTLGIILLILPFVALISYYAPSFFDIPTSQENAARILFLGVISSFLLRAWGSNFGVSLFAYNRLDLQNLINAVNILVQVGLIILFFKLYSPSLVFIGLAYLIGAAVAFILTIIFSRKINPHLKVNIKDFRSSKVNEITGMGGWVIINQIGSLLFLQIDLIVVNKLFGAIAGGEYSVVLTWSMMLRTIAGMLVGVLTPVILTYYAKGRIDELINISKSTVKLTGLAMALPIGYICGFAPQLLSIWVGPEFAKLSLLMVLMLSHLVINLPVMPLFAINVAYNKVRIPGIVTFFMGIGNFLLAVMIPYITGWNYYGVALAGTIMLTLKNAFFTPWYATRVLGISRTTFVNSILPGIFAMVMTAGASRLVANYLQISGLTSLLICGITLTMIYLCSIWTFIIENEERKIIQTFLPLSKNNWFKKMSIIKAFIEGLL</sequence>
<dbReference type="AlphaFoldDB" id="A0A0F8FEW9"/>
<feature type="transmembrane region" description="Helical" evidence="6">
    <location>
        <begin position="350"/>
        <end position="373"/>
    </location>
</feature>
<dbReference type="Proteomes" id="UP000034151">
    <property type="component" value="Unassembled WGS sequence"/>
</dbReference>
<dbReference type="EMBL" id="JJQE01000020">
    <property type="protein sequence ID" value="KKH32139.1"/>
    <property type="molecule type" value="Genomic_DNA"/>
</dbReference>
<dbReference type="Proteomes" id="UP000034243">
    <property type="component" value="Unassembled WGS sequence"/>
</dbReference>
<feature type="transmembrane region" description="Helical" evidence="6">
    <location>
        <begin position="280"/>
        <end position="301"/>
    </location>
</feature>
<dbReference type="EMBL" id="JJPB01000029">
    <property type="protein sequence ID" value="KKG34137.1"/>
    <property type="molecule type" value="Genomic_DNA"/>
</dbReference>
<dbReference type="EMBL" id="JJPE01000095">
    <property type="protein sequence ID" value="KKG43495.1"/>
    <property type="molecule type" value="Genomic_DNA"/>
</dbReference>
<feature type="transmembrane region" description="Helical" evidence="6">
    <location>
        <begin position="235"/>
        <end position="260"/>
    </location>
</feature>
<keyword evidence="2" id="KW-1003">Cell membrane</keyword>
<evidence type="ECO:0000256" key="2">
    <source>
        <dbReference type="ARBA" id="ARBA00022475"/>
    </source>
</evidence>
<feature type="transmembrane region" description="Helical" evidence="6">
    <location>
        <begin position="190"/>
        <end position="214"/>
    </location>
</feature>
<name>A0A0F8FEW9_METMZ</name>
<dbReference type="EMBL" id="JJPG01000040">
    <property type="protein sequence ID" value="KKG54506.1"/>
    <property type="molecule type" value="Genomic_DNA"/>
</dbReference>
<evidence type="ECO:0000313" key="13">
    <source>
        <dbReference type="EMBL" id="KKH32139.1"/>
    </source>
</evidence>
<proteinExistence type="predicted"/>
<dbReference type="RefSeq" id="WP_048036828.1">
    <property type="nucleotide sequence ID" value="NZ_JJPB01000029.1"/>
</dbReference>
<feature type="transmembrane region" description="Helical" evidence="6">
    <location>
        <begin position="443"/>
        <end position="464"/>
    </location>
</feature>
<feature type="transmembrane region" description="Helical" evidence="6">
    <location>
        <begin position="134"/>
        <end position="159"/>
    </location>
</feature>
<evidence type="ECO:0000313" key="19">
    <source>
        <dbReference type="Proteomes" id="UP000034667"/>
    </source>
</evidence>
<evidence type="ECO:0000256" key="4">
    <source>
        <dbReference type="ARBA" id="ARBA00022989"/>
    </source>
</evidence>
<evidence type="ECO:0000313" key="7">
    <source>
        <dbReference type="EMBL" id="KKG34137.1"/>
    </source>
</evidence>
<evidence type="ECO:0000256" key="5">
    <source>
        <dbReference type="ARBA" id="ARBA00023136"/>
    </source>
</evidence>
<dbReference type="InterPro" id="IPR050833">
    <property type="entry name" value="Poly_Biosynth_Transport"/>
</dbReference>
<evidence type="ECO:0000313" key="14">
    <source>
        <dbReference type="Proteomes" id="UP000033878"/>
    </source>
</evidence>
<evidence type="ECO:0000313" key="20">
    <source>
        <dbReference type="Proteomes" id="UP000034921"/>
    </source>
</evidence>
<evidence type="ECO:0000313" key="10">
    <source>
        <dbReference type="EMBL" id="KKG43495.1"/>
    </source>
</evidence>
<feature type="transmembrane region" description="Helical" evidence="6">
    <location>
        <begin position="385"/>
        <end position="404"/>
    </location>
</feature>
<accession>A0A0F8FEW9</accession>
<dbReference type="EMBL" id="JJPH01000096">
    <property type="protein sequence ID" value="KKG50856.1"/>
    <property type="molecule type" value="Genomic_DNA"/>
</dbReference>
<feature type="transmembrane region" description="Helical" evidence="6">
    <location>
        <begin position="91"/>
        <end position="114"/>
    </location>
</feature>
<comment type="caution">
    <text evidence="11">The sequence shown here is derived from an EMBL/GenBank/DDBJ whole genome shotgun (WGS) entry which is preliminary data.</text>
</comment>
<evidence type="ECO:0000313" key="8">
    <source>
        <dbReference type="EMBL" id="KKG39510.1"/>
    </source>
</evidence>
<evidence type="ECO:0000256" key="1">
    <source>
        <dbReference type="ARBA" id="ARBA00004651"/>
    </source>
</evidence>
<dbReference type="Proteomes" id="UP000034667">
    <property type="component" value="Unassembled WGS sequence"/>
</dbReference>
<feature type="transmembrane region" description="Helical" evidence="6">
    <location>
        <begin position="20"/>
        <end position="41"/>
    </location>
</feature>
<organism evidence="11 17">
    <name type="scientific">Methanosarcina mazei</name>
    <name type="common">Methanosarcina frisia</name>
    <dbReference type="NCBI Taxonomy" id="2209"/>
    <lineage>
        <taxon>Archaea</taxon>
        <taxon>Methanobacteriati</taxon>
        <taxon>Methanobacteriota</taxon>
        <taxon>Stenosarchaea group</taxon>
        <taxon>Methanomicrobia</taxon>
        <taxon>Methanosarcinales</taxon>
        <taxon>Methanosarcinaceae</taxon>
        <taxon>Methanosarcina</taxon>
    </lineage>
</organism>
<evidence type="ECO:0000313" key="17">
    <source>
        <dbReference type="Proteomes" id="UP000034243"/>
    </source>
</evidence>
<dbReference type="EMBL" id="JJPD01000133">
    <property type="protein sequence ID" value="KKG39510.1"/>
    <property type="molecule type" value="Genomic_DNA"/>
</dbReference>
<dbReference type="Proteomes" id="UP000034577">
    <property type="component" value="Unassembled WGS sequence"/>
</dbReference>
<protein>
    <submittedName>
        <fullName evidence="11">Polysaccharide biosynthesis protein</fullName>
    </submittedName>
</protein>